<evidence type="ECO:0000256" key="9">
    <source>
        <dbReference type="SAM" id="Coils"/>
    </source>
</evidence>
<evidence type="ECO:0000256" key="3">
    <source>
        <dbReference type="ARBA" id="ARBA00022679"/>
    </source>
</evidence>
<evidence type="ECO:0000256" key="2">
    <source>
        <dbReference type="ARBA" id="ARBA00022527"/>
    </source>
</evidence>
<proteinExistence type="inferred from homology"/>
<feature type="non-terminal residue" evidence="11">
    <location>
        <position position="1"/>
    </location>
</feature>
<keyword evidence="3" id="KW-0808">Transferase</keyword>
<dbReference type="GO" id="GO:0005524">
    <property type="term" value="F:ATP binding"/>
    <property type="evidence" value="ECO:0007669"/>
    <property type="project" value="UniProtKB-KW"/>
</dbReference>
<evidence type="ECO:0000256" key="6">
    <source>
        <dbReference type="ARBA" id="ARBA00022840"/>
    </source>
</evidence>
<keyword evidence="2" id="KW-0723">Serine/threonine-protein kinase</keyword>
<gene>
    <name evidence="11" type="ORF">TPC1_17254</name>
</gene>
<keyword evidence="6" id="KW-0067">ATP-binding</keyword>
<protein>
    <submittedName>
        <fullName evidence="11">Kinase, STE STE20</fullName>
    </submittedName>
</protein>
<organism evidence="11">
    <name type="scientific">Trepomonas sp. PC1</name>
    <dbReference type="NCBI Taxonomy" id="1076344"/>
    <lineage>
        <taxon>Eukaryota</taxon>
        <taxon>Metamonada</taxon>
        <taxon>Diplomonadida</taxon>
        <taxon>Hexamitidae</taxon>
        <taxon>Hexamitinae</taxon>
        <taxon>Trepomonas</taxon>
    </lineage>
</organism>
<evidence type="ECO:0000256" key="7">
    <source>
        <dbReference type="ARBA" id="ARBA00047899"/>
    </source>
</evidence>
<dbReference type="InterPro" id="IPR000719">
    <property type="entry name" value="Prot_kinase_dom"/>
</dbReference>
<evidence type="ECO:0000256" key="1">
    <source>
        <dbReference type="ARBA" id="ARBA00008874"/>
    </source>
</evidence>
<evidence type="ECO:0000256" key="4">
    <source>
        <dbReference type="ARBA" id="ARBA00022741"/>
    </source>
</evidence>
<dbReference type="GO" id="GO:0004674">
    <property type="term" value="F:protein serine/threonine kinase activity"/>
    <property type="evidence" value="ECO:0007669"/>
    <property type="project" value="UniProtKB-KW"/>
</dbReference>
<dbReference type="AlphaFoldDB" id="A0A146K2T2"/>
<dbReference type="GO" id="GO:0005737">
    <property type="term" value="C:cytoplasm"/>
    <property type="evidence" value="ECO:0007669"/>
    <property type="project" value="TreeGrafter"/>
</dbReference>
<dbReference type="InterPro" id="IPR011009">
    <property type="entry name" value="Kinase-like_dom_sf"/>
</dbReference>
<evidence type="ECO:0000313" key="11">
    <source>
        <dbReference type="EMBL" id="JAP91202.1"/>
    </source>
</evidence>
<evidence type="ECO:0000259" key="10">
    <source>
        <dbReference type="PROSITE" id="PS50011"/>
    </source>
</evidence>
<keyword evidence="5 11" id="KW-0418">Kinase</keyword>
<keyword evidence="4" id="KW-0547">Nucleotide-binding</keyword>
<sequence length="349" mass="41032">PIPQKYQVQQLVDQQSNVKIYKGIYDVSQRKESVVLRLEQNKIPTKCVKRVLERAEQLKNQLQHENLCPVLQTMYHRGYLIFVYPEVICQAEQLMNTIQSMGFTEEIIATIMYDVLQALHYLHQNNIAHSQIRLQNIVFDKNGASQLCDYTNFQLKLICSQQKTQNSDDLFKQDVYQFGLALFHLAHGQPADLEPKINAKKNFSKQFKELLEQCLNLNSQQRPNCSELLQSKFWGKKCEKSMVEESLKEYSILEQQIENSQIDEINQMLQSELEEIPEVAQNQLQLQELRNELEERQDMYIEPANDGMIVAEVEKLMLEIALLKEENEKLVSENLRFRDRLKMFTQNQK</sequence>
<dbReference type="EMBL" id="GDID01005404">
    <property type="protein sequence ID" value="JAP91202.1"/>
    <property type="molecule type" value="Transcribed_RNA"/>
</dbReference>
<comment type="catalytic activity">
    <reaction evidence="8">
        <text>L-seryl-[protein] + ATP = O-phospho-L-seryl-[protein] + ADP + H(+)</text>
        <dbReference type="Rhea" id="RHEA:17989"/>
        <dbReference type="Rhea" id="RHEA-COMP:9863"/>
        <dbReference type="Rhea" id="RHEA-COMP:11604"/>
        <dbReference type="ChEBI" id="CHEBI:15378"/>
        <dbReference type="ChEBI" id="CHEBI:29999"/>
        <dbReference type="ChEBI" id="CHEBI:30616"/>
        <dbReference type="ChEBI" id="CHEBI:83421"/>
        <dbReference type="ChEBI" id="CHEBI:456216"/>
        <dbReference type="EC" id="2.7.11.1"/>
    </reaction>
</comment>
<dbReference type="PANTHER" id="PTHR48012">
    <property type="entry name" value="STERILE20-LIKE KINASE, ISOFORM B-RELATED"/>
    <property type="match status" value="1"/>
</dbReference>
<dbReference type="PANTHER" id="PTHR48012:SF10">
    <property type="entry name" value="FI20177P1"/>
    <property type="match status" value="1"/>
</dbReference>
<dbReference type="Gene3D" id="1.10.510.10">
    <property type="entry name" value="Transferase(Phosphotransferase) domain 1"/>
    <property type="match status" value="1"/>
</dbReference>
<comment type="catalytic activity">
    <reaction evidence="7">
        <text>L-threonyl-[protein] + ATP = O-phospho-L-threonyl-[protein] + ADP + H(+)</text>
        <dbReference type="Rhea" id="RHEA:46608"/>
        <dbReference type="Rhea" id="RHEA-COMP:11060"/>
        <dbReference type="Rhea" id="RHEA-COMP:11605"/>
        <dbReference type="ChEBI" id="CHEBI:15378"/>
        <dbReference type="ChEBI" id="CHEBI:30013"/>
        <dbReference type="ChEBI" id="CHEBI:30616"/>
        <dbReference type="ChEBI" id="CHEBI:61977"/>
        <dbReference type="ChEBI" id="CHEBI:456216"/>
        <dbReference type="EC" id="2.7.11.1"/>
    </reaction>
</comment>
<evidence type="ECO:0000256" key="8">
    <source>
        <dbReference type="ARBA" id="ARBA00048679"/>
    </source>
</evidence>
<dbReference type="InterPro" id="IPR050629">
    <property type="entry name" value="STE20/SPS1-PAK"/>
</dbReference>
<feature type="coiled-coil region" evidence="9">
    <location>
        <begin position="200"/>
        <end position="340"/>
    </location>
</feature>
<dbReference type="SMART" id="SM00220">
    <property type="entry name" value="S_TKc"/>
    <property type="match status" value="1"/>
</dbReference>
<feature type="domain" description="Protein kinase" evidence="10">
    <location>
        <begin position="6"/>
        <end position="234"/>
    </location>
</feature>
<accession>A0A146K2T2</accession>
<name>A0A146K2T2_9EUKA</name>
<evidence type="ECO:0000256" key="5">
    <source>
        <dbReference type="ARBA" id="ARBA00022777"/>
    </source>
</evidence>
<feature type="non-terminal residue" evidence="11">
    <location>
        <position position="349"/>
    </location>
</feature>
<dbReference type="SUPFAM" id="SSF56112">
    <property type="entry name" value="Protein kinase-like (PK-like)"/>
    <property type="match status" value="1"/>
</dbReference>
<dbReference type="Pfam" id="PF00069">
    <property type="entry name" value="Pkinase"/>
    <property type="match status" value="1"/>
</dbReference>
<comment type="similarity">
    <text evidence="1">Belongs to the protein kinase superfamily. STE Ser/Thr protein kinase family. STE20 subfamily.</text>
</comment>
<dbReference type="PROSITE" id="PS50011">
    <property type="entry name" value="PROTEIN_KINASE_DOM"/>
    <property type="match status" value="1"/>
</dbReference>
<keyword evidence="9" id="KW-0175">Coiled coil</keyword>
<reference evidence="11" key="1">
    <citation type="submission" date="2015-07" db="EMBL/GenBank/DDBJ databases">
        <title>Adaptation to a free-living lifestyle via gene acquisitions in the diplomonad Trepomonas sp. PC1.</title>
        <authorList>
            <person name="Xu F."/>
            <person name="Jerlstrom-Hultqvist J."/>
            <person name="Kolisko M."/>
            <person name="Simpson A.G.B."/>
            <person name="Roger A.J."/>
            <person name="Svard S.G."/>
            <person name="Andersson J.O."/>
        </authorList>
    </citation>
    <scope>NUCLEOTIDE SEQUENCE</scope>
    <source>
        <strain evidence="11">PC1</strain>
    </source>
</reference>